<dbReference type="KEGG" id="anr:Ana3638_12420"/>
<gene>
    <name evidence="4" type="ORF">Ana3638_12420</name>
</gene>
<dbReference type="Pfam" id="PF00583">
    <property type="entry name" value="Acetyltransf_1"/>
    <property type="match status" value="1"/>
</dbReference>
<dbReference type="PANTHER" id="PTHR43072">
    <property type="entry name" value="N-ACETYLTRANSFERASE"/>
    <property type="match status" value="1"/>
</dbReference>
<dbReference type="PROSITE" id="PS51186">
    <property type="entry name" value="GNAT"/>
    <property type="match status" value="1"/>
</dbReference>
<dbReference type="EMBL" id="CP048000">
    <property type="protein sequence ID" value="QHQ63730.1"/>
    <property type="molecule type" value="Genomic_DNA"/>
</dbReference>
<keyword evidence="2" id="KW-0012">Acyltransferase</keyword>
<accession>A0A6P1TR38</accession>
<proteinExistence type="predicted"/>
<keyword evidence="1 4" id="KW-0808">Transferase</keyword>
<evidence type="ECO:0000313" key="5">
    <source>
        <dbReference type="Proteomes" id="UP000464314"/>
    </source>
</evidence>
<evidence type="ECO:0000313" key="4">
    <source>
        <dbReference type="EMBL" id="QHQ63730.1"/>
    </source>
</evidence>
<dbReference type="GO" id="GO:0016747">
    <property type="term" value="F:acyltransferase activity, transferring groups other than amino-acyl groups"/>
    <property type="evidence" value="ECO:0007669"/>
    <property type="project" value="InterPro"/>
</dbReference>
<organism evidence="4 5">
    <name type="scientific">Anaerocolumna sedimenticola</name>
    <dbReference type="NCBI Taxonomy" id="2696063"/>
    <lineage>
        <taxon>Bacteria</taxon>
        <taxon>Bacillati</taxon>
        <taxon>Bacillota</taxon>
        <taxon>Clostridia</taxon>
        <taxon>Lachnospirales</taxon>
        <taxon>Lachnospiraceae</taxon>
        <taxon>Anaerocolumna</taxon>
    </lineage>
</organism>
<dbReference type="InterPro" id="IPR000182">
    <property type="entry name" value="GNAT_dom"/>
</dbReference>
<reference evidence="4 5" key="1">
    <citation type="submission" date="2020-01" db="EMBL/GenBank/DDBJ databases">
        <title>Genome analysis of Anaerocolumna sp. CBA3638.</title>
        <authorList>
            <person name="Kim J."/>
            <person name="Roh S.W."/>
        </authorList>
    </citation>
    <scope>NUCLEOTIDE SEQUENCE [LARGE SCALE GENOMIC DNA]</scope>
    <source>
        <strain evidence="4 5">CBA3638</strain>
    </source>
</reference>
<dbReference type="PANTHER" id="PTHR43072:SF23">
    <property type="entry name" value="UPF0039 PROTEIN C11D3.02C"/>
    <property type="match status" value="1"/>
</dbReference>
<dbReference type="InterPro" id="IPR016181">
    <property type="entry name" value="Acyl_CoA_acyltransferase"/>
</dbReference>
<evidence type="ECO:0000256" key="2">
    <source>
        <dbReference type="ARBA" id="ARBA00023315"/>
    </source>
</evidence>
<sequence length="157" mass="18560">MKAIDWDAMMEIYMQSLEKGTVTFQTECPTYEEWDAAHCKECRYVYELDGKVVGYTMIAPTSKREAYRGVVELSIFVDEKYLRQGIGRQMLTKLCVETEKRGYWTLYSAIFSVNEASIELHKRCGFRVIGYRDRIAKDRFGKWQNTTIMERRKEESE</sequence>
<dbReference type="Proteomes" id="UP000464314">
    <property type="component" value="Chromosome"/>
</dbReference>
<dbReference type="SUPFAM" id="SSF55729">
    <property type="entry name" value="Acyl-CoA N-acyltransferases (Nat)"/>
    <property type="match status" value="1"/>
</dbReference>
<keyword evidence="5" id="KW-1185">Reference proteome</keyword>
<dbReference type="AlphaFoldDB" id="A0A6P1TR38"/>
<name>A0A6P1TR38_9FIRM</name>
<feature type="domain" description="N-acetyltransferase" evidence="3">
    <location>
        <begin position="1"/>
        <end position="154"/>
    </location>
</feature>
<dbReference type="Gene3D" id="3.40.630.30">
    <property type="match status" value="1"/>
</dbReference>
<protein>
    <submittedName>
        <fullName evidence="4">GNAT family N-acetyltransferase</fullName>
    </submittedName>
</protein>
<evidence type="ECO:0000259" key="3">
    <source>
        <dbReference type="PROSITE" id="PS51186"/>
    </source>
</evidence>
<dbReference type="CDD" id="cd04301">
    <property type="entry name" value="NAT_SF"/>
    <property type="match status" value="1"/>
</dbReference>
<evidence type="ECO:0000256" key="1">
    <source>
        <dbReference type="ARBA" id="ARBA00022679"/>
    </source>
</evidence>